<dbReference type="AlphaFoldDB" id="A0A4S9E0Y1"/>
<evidence type="ECO:0000313" key="1">
    <source>
        <dbReference type="EMBL" id="THX26597.1"/>
    </source>
</evidence>
<sequence length="186" mass="21012">MSGELDPSAAVFTPMHLEDRQANAIESFRARCIATGSVSGESSLGTIFLFHKRESFLMFKDIVQHPDFSQGVETIVYCPSRFVNRPEHRNWLSHQCALAHNTALLFKPSIYTAQPYQALLDYDGVVSLQQTDAFRQFADMFLTEARSVCPKLNHVVLDCLVSNYNAKHNRRTAFKNLLLGSESSEH</sequence>
<evidence type="ECO:0000313" key="2">
    <source>
        <dbReference type="Proteomes" id="UP000308953"/>
    </source>
</evidence>
<gene>
    <name evidence="1" type="ORF">D6D10_09673</name>
</gene>
<dbReference type="EMBL" id="QZAV01000425">
    <property type="protein sequence ID" value="THX26597.1"/>
    <property type="molecule type" value="Genomic_DNA"/>
</dbReference>
<proteinExistence type="predicted"/>
<organism evidence="1 2">
    <name type="scientific">Aureobasidium pullulans</name>
    <name type="common">Black yeast</name>
    <name type="synonym">Pullularia pullulans</name>
    <dbReference type="NCBI Taxonomy" id="5580"/>
    <lineage>
        <taxon>Eukaryota</taxon>
        <taxon>Fungi</taxon>
        <taxon>Dikarya</taxon>
        <taxon>Ascomycota</taxon>
        <taxon>Pezizomycotina</taxon>
        <taxon>Dothideomycetes</taxon>
        <taxon>Dothideomycetidae</taxon>
        <taxon>Dothideales</taxon>
        <taxon>Saccotheciaceae</taxon>
        <taxon>Aureobasidium</taxon>
    </lineage>
</organism>
<comment type="caution">
    <text evidence="1">The sequence shown here is derived from an EMBL/GenBank/DDBJ whole genome shotgun (WGS) entry which is preliminary data.</text>
</comment>
<name>A0A4S9E0Y1_AURPU</name>
<dbReference type="Proteomes" id="UP000308953">
    <property type="component" value="Unassembled WGS sequence"/>
</dbReference>
<protein>
    <submittedName>
        <fullName evidence="1">Uncharacterized protein</fullName>
    </submittedName>
</protein>
<accession>A0A4S9E0Y1</accession>
<reference evidence="1 2" key="1">
    <citation type="submission" date="2018-10" db="EMBL/GenBank/DDBJ databases">
        <title>Fifty Aureobasidium pullulans genomes reveal a recombining polyextremotolerant generalist.</title>
        <authorList>
            <person name="Gostincar C."/>
            <person name="Turk M."/>
            <person name="Zajc J."/>
            <person name="Gunde-Cimerman N."/>
        </authorList>
    </citation>
    <scope>NUCLEOTIDE SEQUENCE [LARGE SCALE GENOMIC DNA]</scope>
    <source>
        <strain evidence="1 2">EXF-9785</strain>
    </source>
</reference>